<feature type="transmembrane region" description="Helical" evidence="8">
    <location>
        <begin position="214"/>
        <end position="234"/>
    </location>
</feature>
<feature type="transmembrane region" description="Helical" evidence="8">
    <location>
        <begin position="189"/>
        <end position="207"/>
    </location>
</feature>
<evidence type="ECO:0000256" key="7">
    <source>
        <dbReference type="ARBA" id="ARBA00023136"/>
    </source>
</evidence>
<organism evidence="9 10">
    <name type="scientific">Pseudodesulfovibrio methanolicus</name>
    <dbReference type="NCBI Taxonomy" id="3126690"/>
    <lineage>
        <taxon>Bacteria</taxon>
        <taxon>Pseudomonadati</taxon>
        <taxon>Thermodesulfobacteriota</taxon>
        <taxon>Desulfovibrionia</taxon>
        <taxon>Desulfovibrionales</taxon>
        <taxon>Desulfovibrionaceae</taxon>
    </lineage>
</organism>
<keyword evidence="10" id="KW-1185">Reference proteome</keyword>
<dbReference type="InterPro" id="IPR017540">
    <property type="entry name" value="Exosortase-1"/>
</dbReference>
<dbReference type="InterPro" id="IPR013426">
    <property type="entry name" value="EpsH-like"/>
</dbReference>
<keyword evidence="3" id="KW-0645">Protease</keyword>
<proteinExistence type="predicted"/>
<dbReference type="EC" id="3.4.22.-" evidence="9"/>
<dbReference type="NCBIfam" id="TIGR02602">
    <property type="entry name" value="8TM_EpsH"/>
    <property type="match status" value="1"/>
</dbReference>
<evidence type="ECO:0000313" key="9">
    <source>
        <dbReference type="EMBL" id="WWX21972.1"/>
    </source>
</evidence>
<evidence type="ECO:0000313" key="10">
    <source>
        <dbReference type="Proteomes" id="UP001385389"/>
    </source>
</evidence>
<reference evidence="9 10" key="1">
    <citation type="submission" date="2024-03" db="EMBL/GenBank/DDBJ databases">
        <title>Phenotype and Genome Characterization of a Sulfate-Reducing Bacterium Pseudodesulfovibrio sp. strain 5S69, isolated from Petroleum Reservoir in Tatarstan (Russia).</title>
        <authorList>
            <person name="Bidzhieva S.K."/>
            <person name="Kadnikov V."/>
            <person name="Tourova T.P."/>
            <person name="Samigullina S.R."/>
            <person name="Sokolova D.S."/>
            <person name="Poltaraus A.B."/>
            <person name="Avtukh A.N."/>
            <person name="Tereshina V.M."/>
            <person name="Mardanov A.V."/>
            <person name="Nazina T.N."/>
        </authorList>
    </citation>
    <scope>NUCLEOTIDE SEQUENCE [LARGE SCALE GENOMIC DNA]</scope>
    <source>
        <strain evidence="9 10">5S69</strain>
    </source>
</reference>
<dbReference type="NCBIfam" id="TIGR03109">
    <property type="entry name" value="exosort_XrtA"/>
    <property type="match status" value="1"/>
</dbReference>
<keyword evidence="5 9" id="KW-0378">Hydrolase</keyword>
<accession>A0ABZ2ITD5</accession>
<dbReference type="GO" id="GO:0016787">
    <property type="term" value="F:hydrolase activity"/>
    <property type="evidence" value="ECO:0007669"/>
    <property type="project" value="UniProtKB-KW"/>
</dbReference>
<evidence type="ECO:0000256" key="5">
    <source>
        <dbReference type="ARBA" id="ARBA00022801"/>
    </source>
</evidence>
<sequence>MMTLSETLDRYKWWLPAVPLVLGAVYWAIIQRMVANWYLDDNYSHGFLIPIIAAWFVWRDWDILKEIEVKPSYWGLPVIFLGLAQLVFAWLGTEFFNMRLSLIVVLAGCVLYLFGAGVFKRLRLPLAYLVLMVPLPYILYDAMAFPLKLFVAKVSVGSLKLMGYAVWREGNIIAFPNIVLEVADACSGLRSLVSLIALAVTLAFLMLKSPWTRWLLVLSSIPFAVLTNILRVVATGMLARHFGQAAAEGFFHEFAGLAVFAMAMVFLGGTCFVLKLWEKRREA</sequence>
<feature type="transmembrane region" description="Helical" evidence="8">
    <location>
        <begin position="98"/>
        <end position="119"/>
    </location>
</feature>
<keyword evidence="4 8" id="KW-0812">Transmembrane</keyword>
<dbReference type="Proteomes" id="UP001385389">
    <property type="component" value="Chromosome"/>
</dbReference>
<dbReference type="Pfam" id="PF09721">
    <property type="entry name" value="Exosortase_EpsH"/>
    <property type="match status" value="1"/>
</dbReference>
<feature type="transmembrane region" description="Helical" evidence="8">
    <location>
        <begin position="73"/>
        <end position="92"/>
    </location>
</feature>
<evidence type="ECO:0000256" key="8">
    <source>
        <dbReference type="SAM" id="Phobius"/>
    </source>
</evidence>
<comment type="subcellular location">
    <subcellularLocation>
        <location evidence="1">Cell membrane</location>
        <topology evidence="1">Multi-pass membrane protein</topology>
    </subcellularLocation>
</comment>
<evidence type="ECO:0000256" key="3">
    <source>
        <dbReference type="ARBA" id="ARBA00022670"/>
    </source>
</evidence>
<feature type="transmembrane region" description="Helical" evidence="8">
    <location>
        <begin position="254"/>
        <end position="277"/>
    </location>
</feature>
<feature type="transmembrane region" description="Helical" evidence="8">
    <location>
        <begin position="126"/>
        <end position="145"/>
    </location>
</feature>
<feature type="transmembrane region" description="Helical" evidence="8">
    <location>
        <begin position="42"/>
        <end position="61"/>
    </location>
</feature>
<dbReference type="NCBIfam" id="TIGR04178">
    <property type="entry name" value="exo_archaeo"/>
    <property type="match status" value="1"/>
</dbReference>
<evidence type="ECO:0000256" key="6">
    <source>
        <dbReference type="ARBA" id="ARBA00022989"/>
    </source>
</evidence>
<dbReference type="InterPro" id="IPR026392">
    <property type="entry name" value="Exo/Archaeosortase_dom"/>
</dbReference>
<evidence type="ECO:0000256" key="4">
    <source>
        <dbReference type="ARBA" id="ARBA00022692"/>
    </source>
</evidence>
<keyword evidence="6 8" id="KW-1133">Transmembrane helix</keyword>
<protein>
    <submittedName>
        <fullName evidence="9">Exosortase A</fullName>
        <ecNumber evidence="9">3.4.22.-</ecNumber>
    </submittedName>
</protein>
<dbReference type="InterPro" id="IPR019127">
    <property type="entry name" value="Exosortase"/>
</dbReference>
<keyword evidence="2" id="KW-1003">Cell membrane</keyword>
<evidence type="ECO:0000256" key="1">
    <source>
        <dbReference type="ARBA" id="ARBA00004651"/>
    </source>
</evidence>
<feature type="transmembrane region" description="Helical" evidence="8">
    <location>
        <begin position="12"/>
        <end position="30"/>
    </location>
</feature>
<name>A0ABZ2ITD5_9BACT</name>
<dbReference type="EMBL" id="CP146609">
    <property type="protein sequence ID" value="WWX21972.1"/>
    <property type="molecule type" value="Genomic_DNA"/>
</dbReference>
<dbReference type="RefSeq" id="WP_338667646.1">
    <property type="nucleotide sequence ID" value="NZ_CP146609.1"/>
</dbReference>
<keyword evidence="7 8" id="KW-0472">Membrane</keyword>
<evidence type="ECO:0000256" key="2">
    <source>
        <dbReference type="ARBA" id="ARBA00022475"/>
    </source>
</evidence>
<gene>
    <name evidence="9" type="primary">xrtA</name>
    <name evidence="9" type="ORF">V8V93_16195</name>
</gene>